<feature type="domain" description="Ribophorin II third" evidence="14">
    <location>
        <begin position="35"/>
        <end position="157"/>
    </location>
</feature>
<keyword evidence="17" id="KW-1185">Reference proteome</keyword>
<dbReference type="UniPathway" id="UPA00378"/>
<evidence type="ECO:0000256" key="8">
    <source>
        <dbReference type="ARBA" id="ARBA00022989"/>
    </source>
</evidence>
<evidence type="ECO:0000256" key="1">
    <source>
        <dbReference type="ARBA" id="ARBA00002791"/>
    </source>
</evidence>
<dbReference type="Proteomes" id="UP000239899">
    <property type="component" value="Unassembled WGS sequence"/>
</dbReference>
<evidence type="ECO:0000256" key="2">
    <source>
        <dbReference type="ARBA" id="ARBA00004477"/>
    </source>
</evidence>
<dbReference type="InterPro" id="IPR008814">
    <property type="entry name" value="Swp1"/>
</dbReference>
<evidence type="ECO:0000256" key="7">
    <source>
        <dbReference type="ARBA" id="ARBA00022824"/>
    </source>
</evidence>
<keyword evidence="9 12" id="KW-0472">Membrane</keyword>
<dbReference type="PANTHER" id="PTHR12640:SF0">
    <property type="entry name" value="DOLICHYL-DIPHOSPHOOLIGOSACCHARIDE--PROTEIN GLYCOSYLTRANSFERASE SUBUNIT 2"/>
    <property type="match status" value="1"/>
</dbReference>
<dbReference type="GO" id="GO:0006487">
    <property type="term" value="P:protein N-linked glycosylation"/>
    <property type="evidence" value="ECO:0007669"/>
    <property type="project" value="TreeGrafter"/>
</dbReference>
<dbReference type="AlphaFoldDB" id="A0A2P6TM58"/>
<comment type="caution">
    <text evidence="16">The sequence shown here is derived from an EMBL/GenBank/DDBJ whole genome shotgun (WGS) entry which is preliminary data.</text>
</comment>
<evidence type="ECO:0000313" key="16">
    <source>
        <dbReference type="EMBL" id="PRW45422.1"/>
    </source>
</evidence>
<feature type="domain" description="Ribophorin II C-terminal" evidence="15">
    <location>
        <begin position="192"/>
        <end position="288"/>
    </location>
</feature>
<dbReference type="Pfam" id="PF25147">
    <property type="entry name" value="Ribophorin_II_C"/>
    <property type="match status" value="1"/>
</dbReference>
<comment type="pathway">
    <text evidence="3">Protein modification; protein glycosylation.</text>
</comment>
<proteinExistence type="inferred from homology"/>
<evidence type="ECO:0000256" key="5">
    <source>
        <dbReference type="ARBA" id="ARBA00022692"/>
    </source>
</evidence>
<keyword evidence="6 13" id="KW-0732">Signal</keyword>
<evidence type="ECO:0000256" key="12">
    <source>
        <dbReference type="SAM" id="Phobius"/>
    </source>
</evidence>
<dbReference type="InterPro" id="IPR056790">
    <property type="entry name" value="Ribophorin_II_C"/>
</dbReference>
<name>A0A2P6TM58_CHLSO</name>
<keyword evidence="8 12" id="KW-1133">Transmembrane helix</keyword>
<feature type="transmembrane region" description="Helical" evidence="12">
    <location>
        <begin position="236"/>
        <end position="257"/>
    </location>
</feature>
<evidence type="ECO:0000256" key="11">
    <source>
        <dbReference type="ARBA" id="ARBA00032139"/>
    </source>
</evidence>
<comment type="subcellular location">
    <subcellularLocation>
        <location evidence="2">Endoplasmic reticulum membrane</location>
        <topology evidence="2">Multi-pass membrane protein</topology>
    </subcellularLocation>
</comment>
<evidence type="ECO:0000259" key="15">
    <source>
        <dbReference type="Pfam" id="PF25147"/>
    </source>
</evidence>
<evidence type="ECO:0000256" key="9">
    <source>
        <dbReference type="ARBA" id="ARBA00023136"/>
    </source>
</evidence>
<protein>
    <recommendedName>
        <fullName evidence="11">Ribophorin II</fullName>
    </recommendedName>
    <alternativeName>
        <fullName evidence="10">Ribophorin-2</fullName>
    </alternativeName>
</protein>
<dbReference type="STRING" id="3076.A0A2P6TM58"/>
<keyword evidence="7" id="KW-0256">Endoplasmic reticulum</keyword>
<dbReference type="OrthoDB" id="432292at2759"/>
<evidence type="ECO:0000256" key="10">
    <source>
        <dbReference type="ARBA" id="ARBA00030078"/>
    </source>
</evidence>
<gene>
    <name evidence="16" type="ORF">C2E21_5738</name>
</gene>
<evidence type="ECO:0000313" key="17">
    <source>
        <dbReference type="Proteomes" id="UP000239899"/>
    </source>
</evidence>
<feature type="transmembrane region" description="Helical" evidence="12">
    <location>
        <begin position="200"/>
        <end position="224"/>
    </location>
</feature>
<dbReference type="GO" id="GO:0016740">
    <property type="term" value="F:transferase activity"/>
    <property type="evidence" value="ECO:0007669"/>
    <property type="project" value="UniProtKB-KW"/>
</dbReference>
<dbReference type="GO" id="GO:0008250">
    <property type="term" value="C:oligosaccharyltransferase complex"/>
    <property type="evidence" value="ECO:0007669"/>
    <property type="project" value="InterPro"/>
</dbReference>
<keyword evidence="5 12" id="KW-0812">Transmembrane</keyword>
<accession>A0A2P6TM58</accession>
<dbReference type="PANTHER" id="PTHR12640">
    <property type="entry name" value="RIBOPHORIN II"/>
    <property type="match status" value="1"/>
</dbReference>
<evidence type="ECO:0000256" key="4">
    <source>
        <dbReference type="ARBA" id="ARBA00009038"/>
    </source>
</evidence>
<comment type="function">
    <text evidence="1">Subunit of the oligosaccharyl transferase (OST) complex that catalyzes the initial transfer of a defined glycan (Glc(3)Man(9)GlcNAc(2) in eukaryotes) from the lipid carrier dolichol-pyrophosphate to an asparagine residue within an Asn-X-Ser/Thr consensus motif in nascent polypeptide chains, the first step in protein N-glycosylation. N-glycosylation occurs cotranslationally and the complex associates with the Sec61 complex at the channel-forming translocon complex that mediates protein translocation across the endoplasmic reticulum (ER). All subunits are required for a maximal enzyme activity.</text>
</comment>
<organism evidence="16 17">
    <name type="scientific">Chlorella sorokiniana</name>
    <name type="common">Freshwater green alga</name>
    <dbReference type="NCBI Taxonomy" id="3076"/>
    <lineage>
        <taxon>Eukaryota</taxon>
        <taxon>Viridiplantae</taxon>
        <taxon>Chlorophyta</taxon>
        <taxon>core chlorophytes</taxon>
        <taxon>Trebouxiophyceae</taxon>
        <taxon>Chlorellales</taxon>
        <taxon>Chlorellaceae</taxon>
        <taxon>Chlorella clade</taxon>
        <taxon>Chlorella</taxon>
    </lineage>
</organism>
<dbReference type="InterPro" id="IPR055374">
    <property type="entry name" value="Ribophorin_II_3rd"/>
</dbReference>
<reference evidence="16 17" key="1">
    <citation type="journal article" date="2018" name="Plant J.">
        <title>Genome sequences of Chlorella sorokiniana UTEX 1602 and Micractinium conductrix SAG 241.80: implications to maltose excretion by a green alga.</title>
        <authorList>
            <person name="Arriola M.B."/>
            <person name="Velmurugan N."/>
            <person name="Zhang Y."/>
            <person name="Plunkett M.H."/>
            <person name="Hondzo H."/>
            <person name="Barney B.M."/>
        </authorList>
    </citation>
    <scope>NUCLEOTIDE SEQUENCE [LARGE SCALE GENOMIC DNA]</scope>
    <source>
        <strain evidence="17">UTEX 1602</strain>
    </source>
</reference>
<sequence>MARAAALALILALAIGRAAVGGAAAAEGAISLSGVTVSVLEASGSVADKHSVTGPDARLRLSLDHTRTLKVQLTAALAGGDDDFRPQQAFLRLTVRGSGDAAYFAATKAKGGGLVVTAKHDELQKQVGTQPGTYDAALLVGDSRSAQPVDWSLGEVKVLYAPQDDGSQPEAKPYRTLDATFRPKPEILHQHRQPERRAPAVVSLFFSLLALAPLAAYVVMALSLGANLKGFPSGAAFLPAAAFHAGLAAICALYLLFWLQLNLMQTIPILAALGTATAMFGRITLQGAAAGAAAKPPAKQE</sequence>
<evidence type="ECO:0000256" key="3">
    <source>
        <dbReference type="ARBA" id="ARBA00004922"/>
    </source>
</evidence>
<evidence type="ECO:0000256" key="6">
    <source>
        <dbReference type="ARBA" id="ARBA00022729"/>
    </source>
</evidence>
<evidence type="ECO:0000259" key="14">
    <source>
        <dbReference type="Pfam" id="PF23860"/>
    </source>
</evidence>
<feature type="chain" id="PRO_5044213671" description="Ribophorin II" evidence="13">
    <location>
        <begin position="26"/>
        <end position="301"/>
    </location>
</feature>
<dbReference type="EMBL" id="LHPG02000011">
    <property type="protein sequence ID" value="PRW45422.1"/>
    <property type="molecule type" value="Genomic_DNA"/>
</dbReference>
<dbReference type="Pfam" id="PF23860">
    <property type="entry name" value="Ribophorin_II_3rd"/>
    <property type="match status" value="1"/>
</dbReference>
<feature type="signal peptide" evidence="13">
    <location>
        <begin position="1"/>
        <end position="25"/>
    </location>
</feature>
<comment type="similarity">
    <text evidence="4">Belongs to the SWP1 family.</text>
</comment>
<evidence type="ECO:0000256" key="13">
    <source>
        <dbReference type="SAM" id="SignalP"/>
    </source>
</evidence>
<feature type="transmembrane region" description="Helical" evidence="12">
    <location>
        <begin position="263"/>
        <end position="285"/>
    </location>
</feature>